<dbReference type="Gene3D" id="3.30.60.30">
    <property type="match status" value="1"/>
</dbReference>
<organism evidence="1 2">
    <name type="scientific">Plutella xylostella</name>
    <name type="common">Diamondback moth</name>
    <name type="synonym">Plutella maculipennis</name>
    <dbReference type="NCBI Taxonomy" id="51655"/>
    <lineage>
        <taxon>Eukaryota</taxon>
        <taxon>Metazoa</taxon>
        <taxon>Ecdysozoa</taxon>
        <taxon>Arthropoda</taxon>
        <taxon>Hexapoda</taxon>
        <taxon>Insecta</taxon>
        <taxon>Pterygota</taxon>
        <taxon>Neoptera</taxon>
        <taxon>Endopterygota</taxon>
        <taxon>Lepidoptera</taxon>
        <taxon>Glossata</taxon>
        <taxon>Ditrysia</taxon>
        <taxon>Yponomeutoidea</taxon>
        <taxon>Plutellidae</taxon>
        <taxon>Plutella</taxon>
    </lineage>
</organism>
<evidence type="ECO:0008006" key="3">
    <source>
        <dbReference type="Google" id="ProtNLM"/>
    </source>
</evidence>
<accession>A0ABQ7R4S0</accession>
<keyword evidence="2" id="KW-1185">Reference proteome</keyword>
<evidence type="ECO:0000313" key="2">
    <source>
        <dbReference type="Proteomes" id="UP000823941"/>
    </source>
</evidence>
<dbReference type="EMBL" id="JAHIBW010000003">
    <property type="protein sequence ID" value="KAG7312289.1"/>
    <property type="molecule type" value="Genomic_DNA"/>
</dbReference>
<dbReference type="SUPFAM" id="SSF100895">
    <property type="entry name" value="Kazal-type serine protease inhibitors"/>
    <property type="match status" value="1"/>
</dbReference>
<proteinExistence type="predicted"/>
<sequence length="122" mass="14073">MHIRLSDDKRTNKLSSRPATACGFDPQRIQYKLFPINALWSHFTVTAVKFCVIEHFLSRRMYGDVPCPVFCPGHYRPVCAASQTRSNKNQTFNNRCVMDMWNCHGVEYNAYVEVSMSFCPNA</sequence>
<protein>
    <recommendedName>
        <fullName evidence="3">Kazal-like domain-containing protein</fullName>
    </recommendedName>
</protein>
<evidence type="ECO:0000313" key="1">
    <source>
        <dbReference type="EMBL" id="KAG7312289.1"/>
    </source>
</evidence>
<name>A0ABQ7R4S0_PLUXY</name>
<gene>
    <name evidence="1" type="ORF">JYU34_001763</name>
</gene>
<dbReference type="InterPro" id="IPR036058">
    <property type="entry name" value="Kazal_dom_sf"/>
</dbReference>
<comment type="caution">
    <text evidence="1">The sequence shown here is derived from an EMBL/GenBank/DDBJ whole genome shotgun (WGS) entry which is preliminary data.</text>
</comment>
<reference evidence="1 2" key="1">
    <citation type="submission" date="2021-06" db="EMBL/GenBank/DDBJ databases">
        <title>A haploid diamondback moth (Plutella xylostella L.) genome assembly resolves 31 chromosomes and identifies a diamide resistance mutation.</title>
        <authorList>
            <person name="Ward C.M."/>
            <person name="Perry K.D."/>
            <person name="Baker G."/>
            <person name="Powis K."/>
            <person name="Heckel D.G."/>
            <person name="Baxter S.W."/>
        </authorList>
    </citation>
    <scope>NUCLEOTIDE SEQUENCE [LARGE SCALE GENOMIC DNA]</scope>
    <source>
        <strain evidence="1 2">LV</strain>
        <tissue evidence="1">Single pupa</tissue>
    </source>
</reference>
<dbReference type="Proteomes" id="UP000823941">
    <property type="component" value="Chromosome 3"/>
</dbReference>